<sequence>MRIRPLIAAALAVAALPAFAAPAGAATTATTARHVLATHEENGATAGRSPHKAYRPRVAAPAACGTPMHSQPGGKLPVFGVRQSAACDTVEAQPAALAAAE</sequence>
<dbReference type="Proteomes" id="UP001056937">
    <property type="component" value="Chromosome 1"/>
</dbReference>
<keyword evidence="1" id="KW-0732">Signal</keyword>
<feature type="chain" id="PRO_5046840068" evidence="1">
    <location>
        <begin position="21"/>
        <end position="101"/>
    </location>
</feature>
<evidence type="ECO:0000313" key="2">
    <source>
        <dbReference type="EMBL" id="USI73251.1"/>
    </source>
</evidence>
<dbReference type="EMBL" id="CP084930">
    <property type="protein sequence ID" value="USI73251.1"/>
    <property type="molecule type" value="Genomic_DNA"/>
</dbReference>
<evidence type="ECO:0000313" key="3">
    <source>
        <dbReference type="Proteomes" id="UP001056937"/>
    </source>
</evidence>
<keyword evidence="3" id="KW-1185">Reference proteome</keyword>
<accession>A0ABY4X972</accession>
<evidence type="ECO:0000256" key="1">
    <source>
        <dbReference type="SAM" id="SignalP"/>
    </source>
</evidence>
<protein>
    <submittedName>
        <fullName evidence="2">Uncharacterized protein</fullName>
    </submittedName>
</protein>
<organism evidence="2 3">
    <name type="scientific">Sphingomonas morindae</name>
    <dbReference type="NCBI Taxonomy" id="1541170"/>
    <lineage>
        <taxon>Bacteria</taxon>
        <taxon>Pseudomonadati</taxon>
        <taxon>Pseudomonadota</taxon>
        <taxon>Alphaproteobacteria</taxon>
        <taxon>Sphingomonadales</taxon>
        <taxon>Sphingomonadaceae</taxon>
        <taxon>Sphingomonas</taxon>
    </lineage>
</organism>
<gene>
    <name evidence="2" type="ORF">LHA26_01870</name>
</gene>
<feature type="signal peptide" evidence="1">
    <location>
        <begin position="1"/>
        <end position="20"/>
    </location>
</feature>
<dbReference type="RefSeq" id="WP_252167062.1">
    <property type="nucleotide sequence ID" value="NZ_CP084930.1"/>
</dbReference>
<name>A0ABY4X972_9SPHN</name>
<proteinExistence type="predicted"/>
<reference evidence="2" key="1">
    <citation type="journal article" date="2022" name="Toxins">
        <title>Genomic Analysis of Sphingopyxis sp. USTB-05 for Biodegrading Cyanobacterial Hepatotoxins.</title>
        <authorList>
            <person name="Liu C."/>
            <person name="Xu Q."/>
            <person name="Zhao Z."/>
            <person name="Zhang H."/>
            <person name="Liu X."/>
            <person name="Yin C."/>
            <person name="Liu Y."/>
            <person name="Yan H."/>
        </authorList>
    </citation>
    <scope>NUCLEOTIDE SEQUENCE</scope>
    <source>
        <strain evidence="2">NBD5</strain>
    </source>
</reference>